<dbReference type="InterPro" id="IPR006095">
    <property type="entry name" value="Glu/Leu/Phe/Val/Trp_DH"/>
</dbReference>
<dbReference type="CDD" id="cd01076">
    <property type="entry name" value="NAD_bind_1_Glu_DH"/>
    <property type="match status" value="1"/>
</dbReference>
<dbReference type="eggNOG" id="COG0334">
    <property type="taxonomic scope" value="Bacteria"/>
</dbReference>
<dbReference type="RefSeq" id="WP_045978678.1">
    <property type="nucleotide sequence ID" value="NZ_JXXY01000004.1"/>
</dbReference>
<comment type="similarity">
    <text evidence="2 5 9">Belongs to the Glu/Leu/Phe/Val dehydrogenases family.</text>
</comment>
<evidence type="ECO:0000259" key="10">
    <source>
        <dbReference type="SMART" id="SM00839"/>
    </source>
</evidence>
<protein>
    <recommendedName>
        <fullName evidence="5">Glutamate dehydrogenase</fullName>
    </recommendedName>
</protein>
<dbReference type="PRINTS" id="PR00082">
    <property type="entry name" value="GLFDHDRGNASE"/>
</dbReference>
<evidence type="ECO:0000313" key="12">
    <source>
        <dbReference type="Proteomes" id="UP000033664"/>
    </source>
</evidence>
<comment type="function">
    <text evidence="1">Catalyzes the reversible oxidative deamination of glutamate to alpha-ketoglutarate and ammonia.</text>
</comment>
<reference evidence="11 12" key="1">
    <citation type="journal article" date="2015" name="BMC Genomics">
        <title>Genome mining reveals unlocked bioactive potential of marine Gram-negative bacteria.</title>
        <authorList>
            <person name="Machado H."/>
            <person name="Sonnenschein E.C."/>
            <person name="Melchiorsen J."/>
            <person name="Gram L."/>
        </authorList>
    </citation>
    <scope>NUCLEOTIDE SEQUENCE [LARGE SCALE GENOMIC DNA]</scope>
    <source>
        <strain evidence="11 12">S3137</strain>
    </source>
</reference>
<dbReference type="SMART" id="SM00839">
    <property type="entry name" value="ELFV_dehydrog"/>
    <property type="match status" value="1"/>
</dbReference>
<evidence type="ECO:0000313" key="11">
    <source>
        <dbReference type="EMBL" id="KJZ01387.1"/>
    </source>
</evidence>
<name>A0A0F4Q495_9GAMM</name>
<dbReference type="AlphaFoldDB" id="A0A0F4Q495"/>
<keyword evidence="3 5" id="KW-0560">Oxidoreductase</keyword>
<dbReference type="PROSITE" id="PS00074">
    <property type="entry name" value="GLFV_DEHYDROGENASE"/>
    <property type="match status" value="1"/>
</dbReference>
<evidence type="ECO:0000256" key="9">
    <source>
        <dbReference type="RuleBase" id="RU004417"/>
    </source>
</evidence>
<dbReference type="FunFam" id="3.40.50.10860:FF:000003">
    <property type="entry name" value="Glutamate dehydrogenase"/>
    <property type="match status" value="1"/>
</dbReference>
<dbReference type="InterPro" id="IPR014362">
    <property type="entry name" value="Glu_DH"/>
</dbReference>
<dbReference type="GO" id="GO:0004352">
    <property type="term" value="F:glutamate dehydrogenase (NAD+) activity"/>
    <property type="evidence" value="ECO:0007669"/>
    <property type="project" value="TreeGrafter"/>
</dbReference>
<feature type="binding site" evidence="7">
    <location>
        <position position="219"/>
    </location>
    <ligand>
        <name>NAD(+)</name>
        <dbReference type="ChEBI" id="CHEBI:57540"/>
    </ligand>
</feature>
<comment type="catalytic activity">
    <reaction evidence="4">
        <text>L-glutamate + NADP(+) + H2O = 2-oxoglutarate + NH4(+) + NADPH + H(+)</text>
        <dbReference type="Rhea" id="RHEA:11612"/>
        <dbReference type="ChEBI" id="CHEBI:15377"/>
        <dbReference type="ChEBI" id="CHEBI:15378"/>
        <dbReference type="ChEBI" id="CHEBI:16810"/>
        <dbReference type="ChEBI" id="CHEBI:28938"/>
        <dbReference type="ChEBI" id="CHEBI:29985"/>
        <dbReference type="ChEBI" id="CHEBI:57783"/>
        <dbReference type="ChEBI" id="CHEBI:58349"/>
        <dbReference type="EC" id="1.4.1.4"/>
    </reaction>
</comment>
<evidence type="ECO:0000256" key="2">
    <source>
        <dbReference type="ARBA" id="ARBA00006382"/>
    </source>
</evidence>
<feature type="binding site" evidence="7">
    <location>
        <position position="68"/>
    </location>
    <ligand>
        <name>substrate</name>
    </ligand>
</feature>
<organism evidence="11 12">
    <name type="scientific">Pseudoalteromonas ruthenica</name>
    <dbReference type="NCBI Taxonomy" id="151081"/>
    <lineage>
        <taxon>Bacteria</taxon>
        <taxon>Pseudomonadati</taxon>
        <taxon>Pseudomonadota</taxon>
        <taxon>Gammaproteobacteria</taxon>
        <taxon>Alteromonadales</taxon>
        <taxon>Pseudoalteromonadaceae</taxon>
        <taxon>Pseudoalteromonas</taxon>
    </lineage>
</organism>
<feature type="binding site" evidence="7">
    <location>
        <position position="92"/>
    </location>
    <ligand>
        <name>substrate</name>
    </ligand>
</feature>
<proteinExistence type="inferred from homology"/>
<gene>
    <name evidence="11" type="ORF">TW72_03670</name>
</gene>
<evidence type="ECO:0000256" key="4">
    <source>
        <dbReference type="ARBA" id="ARBA00048584"/>
    </source>
</evidence>
<keyword evidence="7" id="KW-0547">Nucleotide-binding</keyword>
<dbReference type="PANTHER" id="PTHR11606:SF13">
    <property type="entry name" value="GLUTAMATE DEHYDROGENASE 1, MITOCHONDRIAL"/>
    <property type="match status" value="1"/>
</dbReference>
<accession>A0A0F4Q495</accession>
<dbReference type="GO" id="GO:0000166">
    <property type="term" value="F:nucleotide binding"/>
    <property type="evidence" value="ECO:0007669"/>
    <property type="project" value="UniProtKB-KW"/>
</dbReference>
<feature type="binding site" evidence="7">
    <location>
        <position position="188"/>
    </location>
    <ligand>
        <name>NAD(+)</name>
        <dbReference type="ChEBI" id="CHEBI:57540"/>
    </ligand>
</feature>
<dbReference type="GO" id="GO:0004354">
    <property type="term" value="F:glutamate dehydrogenase (NADP+) activity"/>
    <property type="evidence" value="ECO:0007669"/>
    <property type="project" value="UniProtKB-EC"/>
</dbReference>
<dbReference type="SUPFAM" id="SSF51735">
    <property type="entry name" value="NAD(P)-binding Rossmann-fold domains"/>
    <property type="match status" value="1"/>
</dbReference>
<dbReference type="SUPFAM" id="SSF53223">
    <property type="entry name" value="Aminoacid dehydrogenase-like, N-terminal domain"/>
    <property type="match status" value="1"/>
</dbReference>
<dbReference type="GeneID" id="58227583"/>
<dbReference type="InterPro" id="IPR033922">
    <property type="entry name" value="NAD_bind_Glu_DH"/>
</dbReference>
<evidence type="ECO:0000256" key="5">
    <source>
        <dbReference type="PIRNR" id="PIRNR000185"/>
    </source>
</evidence>
<dbReference type="PIRSF" id="PIRSF000185">
    <property type="entry name" value="Glu_DH"/>
    <property type="match status" value="1"/>
</dbReference>
<dbReference type="PANTHER" id="PTHR11606">
    <property type="entry name" value="GLUTAMATE DEHYDROGENASE"/>
    <property type="match status" value="1"/>
</dbReference>
<dbReference type="InterPro" id="IPR006096">
    <property type="entry name" value="Glu/Leu/Phe/Val/Trp_DH_C"/>
</dbReference>
<keyword evidence="7" id="KW-0520">NAD</keyword>
<evidence type="ECO:0000256" key="7">
    <source>
        <dbReference type="PIRSR" id="PIRSR000185-2"/>
    </source>
</evidence>
<dbReference type="Gene3D" id="3.40.50.720">
    <property type="entry name" value="NAD(P)-binding Rossmann-like Domain"/>
    <property type="match status" value="1"/>
</dbReference>
<dbReference type="InterPro" id="IPR033524">
    <property type="entry name" value="Glu/Leu/Phe/Val_DH_AS"/>
</dbReference>
<evidence type="ECO:0000256" key="8">
    <source>
        <dbReference type="PIRSR" id="PIRSR000185-3"/>
    </source>
</evidence>
<dbReference type="InterPro" id="IPR006097">
    <property type="entry name" value="Glu/Leu/Phe/Val/Trp_DH_dimer"/>
</dbReference>
<dbReference type="PATRIC" id="fig|151081.8.peg.916"/>
<dbReference type="InterPro" id="IPR036291">
    <property type="entry name" value="NAD(P)-bd_dom_sf"/>
</dbReference>
<feature type="site" description="Important for catalysis" evidence="8">
    <location>
        <position position="144"/>
    </location>
</feature>
<dbReference type="Pfam" id="PF02812">
    <property type="entry name" value="ELFV_dehydrog_N"/>
    <property type="match status" value="1"/>
</dbReference>
<dbReference type="OrthoDB" id="9803297at2"/>
<dbReference type="InterPro" id="IPR046346">
    <property type="entry name" value="Aminoacid_DH-like_N_sf"/>
</dbReference>
<dbReference type="EMBL" id="JXXZ01000003">
    <property type="protein sequence ID" value="KJZ01387.1"/>
    <property type="molecule type" value="Genomic_DNA"/>
</dbReference>
<feature type="active site" description="Proton donor" evidence="6">
    <location>
        <position position="104"/>
    </location>
</feature>
<dbReference type="Gene3D" id="3.40.50.10860">
    <property type="entry name" value="Leucine Dehydrogenase, chain A, domain 1"/>
    <property type="match status" value="1"/>
</dbReference>
<dbReference type="GO" id="GO:0006538">
    <property type="term" value="P:L-glutamate catabolic process"/>
    <property type="evidence" value="ECO:0007669"/>
    <property type="project" value="TreeGrafter"/>
</dbReference>
<evidence type="ECO:0000256" key="1">
    <source>
        <dbReference type="ARBA" id="ARBA00003868"/>
    </source>
</evidence>
<dbReference type="Pfam" id="PF00208">
    <property type="entry name" value="ELFV_dehydrog"/>
    <property type="match status" value="1"/>
</dbReference>
<evidence type="ECO:0000256" key="3">
    <source>
        <dbReference type="ARBA" id="ARBA00023002"/>
    </source>
</evidence>
<comment type="caution">
    <text evidence="11">The sequence shown here is derived from an EMBL/GenBank/DDBJ whole genome shotgun (WGS) entry which is preliminary data.</text>
</comment>
<evidence type="ECO:0000256" key="6">
    <source>
        <dbReference type="PIRSR" id="PIRSR000185-1"/>
    </source>
</evidence>
<feature type="domain" description="Glutamate/phenylalanine/leucine/valine/L-tryptophan dehydrogenase C-terminal" evidence="10">
    <location>
        <begin position="181"/>
        <end position="420"/>
    </location>
</feature>
<dbReference type="Proteomes" id="UP000033664">
    <property type="component" value="Unassembled WGS sequence"/>
</dbReference>
<keyword evidence="12" id="KW-1185">Reference proteome</keyword>
<sequence>MSSTTFDDAVTRLKRIGDAIQCSQQVLNTLSHAQAMMHVNVEVRMDDGHVQYFPGYRCQHNNVLGPTKGGIRFHPEVDSEEVQALALWMTLKCAVVDIPFGGAKGGVSVDPKTLSPFELERLSRAYVRSMADLIGPERDIPAPDVYTNALIMGWMMDEYEKITRVKNPGVITGKPLALGGSIGRDDATGRGAYLCIKELEKRDNLDPQQTTVAVQGFGNGGYHVARLLANDGYKVVAVSDSKGAIYRQEGLNVDSVYQQKQEHKELKAVYCEGSVCESQDYDTLSNEELLHCDVDILIPAALGGVITADNAEQVKARYIVEIANGPVTSDADSILKQQGVIVIPDILANAGGVTVSYFEWVQNRCGYQWSRERVEQELEQVMRRAFARANEQVQRQELDFRDAVYAVALKRLSDGIEAHGTPDYFNGE</sequence>
<feature type="binding site" evidence="7">
    <location>
        <position position="356"/>
    </location>
    <ligand>
        <name>substrate</name>
    </ligand>
</feature>